<evidence type="ECO:0000313" key="6">
    <source>
        <dbReference type="EMBL" id="VFP88459.1"/>
    </source>
</evidence>
<dbReference type="Gene3D" id="3.40.50.2000">
    <property type="entry name" value="Glycogen Phosphorylase B"/>
    <property type="match status" value="2"/>
</dbReference>
<evidence type="ECO:0000256" key="2">
    <source>
        <dbReference type="ARBA" id="ARBA00022679"/>
    </source>
</evidence>
<dbReference type="InterPro" id="IPR011910">
    <property type="entry name" value="RfaF"/>
</dbReference>
<dbReference type="PANTHER" id="PTHR30160">
    <property type="entry name" value="TETRAACYLDISACCHARIDE 4'-KINASE-RELATED"/>
    <property type="match status" value="1"/>
</dbReference>
<evidence type="ECO:0000256" key="1">
    <source>
        <dbReference type="ARBA" id="ARBA00022676"/>
    </source>
</evidence>
<evidence type="ECO:0000256" key="4">
    <source>
        <dbReference type="ARBA" id="ARBA00044042"/>
    </source>
</evidence>
<name>A0A451DNW7_9GAMM</name>
<dbReference type="InterPro" id="IPR051199">
    <property type="entry name" value="LPS_LOS_Heptosyltrfase"/>
</dbReference>
<dbReference type="OrthoDB" id="9797795at2"/>
<dbReference type="Pfam" id="PF01075">
    <property type="entry name" value="Glyco_transf_9"/>
    <property type="match status" value="1"/>
</dbReference>
<dbReference type="FunFam" id="3.40.50.2000:FF:000023">
    <property type="entry name" value="ADP-heptose--LPS heptosyltransferase II"/>
    <property type="match status" value="1"/>
</dbReference>
<dbReference type="GO" id="GO:0009244">
    <property type="term" value="P:lipopolysaccharide core region biosynthetic process"/>
    <property type="evidence" value="ECO:0007669"/>
    <property type="project" value="TreeGrafter"/>
</dbReference>
<evidence type="ECO:0000256" key="5">
    <source>
        <dbReference type="ARBA" id="ARBA00047503"/>
    </source>
</evidence>
<organism evidence="6 7">
    <name type="scientific">Candidatus Erwinia haradaeae</name>
    <dbReference type="NCBI Taxonomy" id="1922217"/>
    <lineage>
        <taxon>Bacteria</taxon>
        <taxon>Pseudomonadati</taxon>
        <taxon>Pseudomonadota</taxon>
        <taxon>Gammaproteobacteria</taxon>
        <taxon>Enterobacterales</taxon>
        <taxon>Erwiniaceae</taxon>
        <taxon>Erwinia</taxon>
    </lineage>
</organism>
<dbReference type="AlphaFoldDB" id="A0A451DNW7"/>
<comment type="similarity">
    <text evidence="3">Belongs to the glycosyltransferase 9 family.</text>
</comment>
<dbReference type="GO" id="GO:0008713">
    <property type="term" value="F:ADP-heptose-lipopolysaccharide heptosyltransferase activity"/>
    <property type="evidence" value="ECO:0007669"/>
    <property type="project" value="UniProtKB-EC"/>
</dbReference>
<comment type="catalytic activity">
    <reaction evidence="5">
        <text>an L-alpha-D-Hep-(1-&gt;5)-[alpha-Kdo-(2-&gt;4)]-alpha-Kdo-(2-&gt;6)-lipid A + ADP-L-glycero-beta-D-manno-heptose = an L-alpha-D-Hep-(1-&gt;3)-L-alpha-D-Hep-(1-&gt;5)-[alpha-Kdo-(2-&gt;4)]-alpha-Kdo-(2-&gt;6)-lipid A + ADP + H(+)</text>
        <dbReference type="Rhea" id="RHEA:74071"/>
        <dbReference type="ChEBI" id="CHEBI:15378"/>
        <dbReference type="ChEBI" id="CHEBI:61506"/>
        <dbReference type="ChEBI" id="CHEBI:193068"/>
        <dbReference type="ChEBI" id="CHEBI:193069"/>
        <dbReference type="ChEBI" id="CHEBI:456216"/>
        <dbReference type="EC" id="2.4.99.24"/>
    </reaction>
</comment>
<proteinExistence type="inferred from homology"/>
<dbReference type="Proteomes" id="UP000294392">
    <property type="component" value="Chromosome"/>
</dbReference>
<evidence type="ECO:0000313" key="7">
    <source>
        <dbReference type="Proteomes" id="UP000294392"/>
    </source>
</evidence>
<sequence length="354" mass="40380">MISSKKTKILVIGPSWIGDMMMSQSLYRTLKSQNTNSIIDVIAPAWCHPLLLRMQEVNEALLLPLRHDAVGLSMRWRLGQILHQKHYDKAFVLPGSFKSALIPFFAKIPHRIGWRGEMRYGLLNDIRILNNTAFPLMVQRYIALCYHRSRISSSKDLPQPLYMPTLKVQEKEKKIALYTYKIYSKRPIIGFCPGAESNLLKKWPHYHYAQLAEFLIKNGYQILLFGSTKDRITGERILLNLSQEIKNYSFNLAGKTNLQQAVVLLSCCHTVISNDSGLMHIAAALNLPLIALYGPSNPNFTPPLSKKSKIISLASSCDSLQNRKIHEEYHPSLIKITPERVIMELKLLHYTVGI</sequence>
<dbReference type="RefSeq" id="WP_157990569.1">
    <property type="nucleotide sequence ID" value="NZ_LR217735.1"/>
</dbReference>
<dbReference type="GO" id="GO:0005829">
    <property type="term" value="C:cytosol"/>
    <property type="evidence" value="ECO:0007669"/>
    <property type="project" value="TreeGrafter"/>
</dbReference>
<keyword evidence="2 6" id="KW-0808">Transferase</keyword>
<dbReference type="NCBIfam" id="TIGR02195">
    <property type="entry name" value="heptsyl_trn_II"/>
    <property type="match status" value="1"/>
</dbReference>
<dbReference type="EC" id="2.4.99.24" evidence="4"/>
<protein>
    <recommendedName>
        <fullName evidence="4">lipopolysaccharide heptosyltransferase II</fullName>
        <ecNumber evidence="4">2.4.99.24</ecNumber>
    </recommendedName>
</protein>
<evidence type="ECO:0000256" key="3">
    <source>
        <dbReference type="ARBA" id="ARBA00043995"/>
    </source>
</evidence>
<accession>A0A451DNW7</accession>
<dbReference type="PANTHER" id="PTHR30160:SF7">
    <property type="entry name" value="ADP-HEPTOSE--LPS HEPTOSYLTRANSFERASE 2"/>
    <property type="match status" value="1"/>
</dbReference>
<dbReference type="EMBL" id="LR217735">
    <property type="protein sequence ID" value="VFP88459.1"/>
    <property type="molecule type" value="Genomic_DNA"/>
</dbReference>
<keyword evidence="1" id="KW-0328">Glycosyltransferase</keyword>
<dbReference type="InterPro" id="IPR002201">
    <property type="entry name" value="Glyco_trans_9"/>
</dbReference>
<gene>
    <name evidence="6" type="primary">rfaF</name>
    <name evidence="6" type="ORF">ERCISPPA3004_556</name>
</gene>
<reference evidence="6 7" key="1">
    <citation type="submission" date="2019-02" db="EMBL/GenBank/DDBJ databases">
        <authorList>
            <person name="Manzano-Marin A."/>
            <person name="Manzano-Marin A."/>
        </authorList>
    </citation>
    <scope>NUCLEOTIDE SEQUENCE [LARGE SCALE GENOMIC DNA]</scope>
    <source>
        <strain evidence="6 7">ErCisplendens</strain>
    </source>
</reference>
<dbReference type="CDD" id="cd03789">
    <property type="entry name" value="GT9_LPS_heptosyltransferase"/>
    <property type="match status" value="1"/>
</dbReference>
<dbReference type="SUPFAM" id="SSF53756">
    <property type="entry name" value="UDP-Glycosyltransferase/glycogen phosphorylase"/>
    <property type="match status" value="1"/>
</dbReference>